<evidence type="ECO:0000313" key="6">
    <source>
        <dbReference type="EMBL" id="KAG6283409.1"/>
    </source>
</evidence>
<dbReference type="InterPro" id="IPR042099">
    <property type="entry name" value="ANL_N_sf"/>
</dbReference>
<keyword evidence="7" id="KW-1185">Reference proteome</keyword>
<dbReference type="GO" id="GO:0044550">
    <property type="term" value="P:secondary metabolite biosynthetic process"/>
    <property type="evidence" value="ECO:0007669"/>
    <property type="project" value="TreeGrafter"/>
</dbReference>
<reference evidence="6 7" key="1">
    <citation type="journal article" date="2020" name="bioRxiv">
        <title>Whole genome comparisons of ergot fungi reveals the divergence and evolution of species within the genus Claviceps are the result of varying mechanisms driving genome evolution and host range expansion.</title>
        <authorList>
            <person name="Wyka S.A."/>
            <person name="Mondo S.J."/>
            <person name="Liu M."/>
            <person name="Dettman J."/>
            <person name="Nalam V."/>
            <person name="Broders K.D."/>
        </authorList>
    </citation>
    <scope>NUCLEOTIDE SEQUENCE [LARGE SCALE GENOMIC DNA]</scope>
    <source>
        <strain evidence="6 7">Clav52</strain>
    </source>
</reference>
<comment type="similarity">
    <text evidence="4">Belongs to the NRP synthetase family.</text>
</comment>
<dbReference type="InterPro" id="IPR045851">
    <property type="entry name" value="AMP-bd_C_sf"/>
</dbReference>
<evidence type="ECO:0000256" key="3">
    <source>
        <dbReference type="ARBA" id="ARBA00022598"/>
    </source>
</evidence>
<dbReference type="Gene3D" id="1.10.1200.10">
    <property type="entry name" value="ACP-like"/>
    <property type="match status" value="1"/>
</dbReference>
<dbReference type="AlphaFoldDB" id="A0A9P7QBM5"/>
<sequence>MLAVLKSGSSFVLMDSTHPAARVGSIVQAIGPPVIIVSAQTRSKVATFSTEVVEVGDWLAREVPFAKQQGTRQTGLLKATNAAYLVFTSGSTGKPKGAIVEHASLSTAAKYMASRLHIDSASRVLQFSSHAWDIPVTEVLVTLRMGGCVCVPSEEERTGNLAKASERMKVNWALWTPTVARLFKPEEFPHLKTLVFAGEALSATDLETWCDRVRLVQGYGPAECSLISTVTDPLTRSDNPRCIGLPSGCVAWVVNRDNHELLAPPGAIGELVLEGPIVGRGYLGDPGRAASAFISPPAWLVKLRGPRSSIRLYKTGDLVRQHVSSGLLTFVGRNDDQIKVRGQRVEPGEVEGQVAQVFPGSQVIVLVVKKLAGAVLAALVFQNDEDRSSAGETANLFPPPSLDFAALAKAAFSKLRETMPTYMIPSIILPLSYLPKAATGKADRNLLRDRVASLSDEEIEAYVAASMSHRPASTAIEAELQQLVGQVLQKPLQSISLDEDLFRLGMDSLTAMTLASAARRRGWEVSVPIIFQHSRVSDLARIVEQGQHETSSRSQLEEARAILNKRLVSLLPEICTKWDLREDQITHIAPTTYYQHMALASDHEAFFGLYFSKPMALEALKAAASRVVKLHSILRTAFVPLEDTYVQLTLCDFDLPSQEIHTNETEVSAAMELFCRDAADKTAGFGVPVTKLILMLDRQGDCLSLLLRLQRAQFDGVSVMRIMADWRSALENATCSWEPAPSLDYADFALGRVAQNTPDVFGEIHLHDGPGTC</sequence>
<dbReference type="SMART" id="SM00823">
    <property type="entry name" value="PKS_PP"/>
    <property type="match status" value="1"/>
</dbReference>
<evidence type="ECO:0000313" key="7">
    <source>
        <dbReference type="Proteomes" id="UP000707071"/>
    </source>
</evidence>
<dbReference type="Gene3D" id="3.40.50.12780">
    <property type="entry name" value="N-terminal domain of ligase-like"/>
    <property type="match status" value="1"/>
</dbReference>
<dbReference type="InterPro" id="IPR006162">
    <property type="entry name" value="Ppantetheine_attach_site"/>
</dbReference>
<keyword evidence="1" id="KW-0596">Phosphopantetheine</keyword>
<dbReference type="InterPro" id="IPR009081">
    <property type="entry name" value="PP-bd_ACP"/>
</dbReference>
<dbReference type="Gene3D" id="3.30.300.30">
    <property type="match status" value="1"/>
</dbReference>
<accession>A0A9P7QBM5</accession>
<dbReference type="SUPFAM" id="SSF47336">
    <property type="entry name" value="ACP-like"/>
    <property type="match status" value="1"/>
</dbReference>
<dbReference type="PROSITE" id="PS00455">
    <property type="entry name" value="AMP_BINDING"/>
    <property type="match status" value="1"/>
</dbReference>
<dbReference type="InterPro" id="IPR020845">
    <property type="entry name" value="AMP-binding_CS"/>
</dbReference>
<dbReference type="Proteomes" id="UP000707071">
    <property type="component" value="Unassembled WGS sequence"/>
</dbReference>
<dbReference type="CDD" id="cd05918">
    <property type="entry name" value="A_NRPS_SidN3_like"/>
    <property type="match status" value="1"/>
</dbReference>
<evidence type="ECO:0000259" key="5">
    <source>
        <dbReference type="PROSITE" id="PS50075"/>
    </source>
</evidence>
<dbReference type="GO" id="GO:0043041">
    <property type="term" value="P:amino acid activation for nonribosomal peptide biosynthetic process"/>
    <property type="evidence" value="ECO:0007669"/>
    <property type="project" value="TreeGrafter"/>
</dbReference>
<dbReference type="GO" id="GO:0031177">
    <property type="term" value="F:phosphopantetheine binding"/>
    <property type="evidence" value="ECO:0007669"/>
    <property type="project" value="InterPro"/>
</dbReference>
<gene>
    <name evidence="6" type="primary">LPSA2_1</name>
    <name evidence="6" type="ORF">E4U09_000253</name>
</gene>
<dbReference type="PANTHER" id="PTHR45527:SF12">
    <property type="entry name" value="NONRIBOSOMAL PEPTIDE SYNTHETASE IVOA"/>
    <property type="match status" value="1"/>
</dbReference>
<dbReference type="SUPFAM" id="SSF52777">
    <property type="entry name" value="CoA-dependent acyltransferases"/>
    <property type="match status" value="1"/>
</dbReference>
<evidence type="ECO:0000256" key="1">
    <source>
        <dbReference type="ARBA" id="ARBA00022450"/>
    </source>
</evidence>
<keyword evidence="3" id="KW-0436">Ligase</keyword>
<dbReference type="GO" id="GO:0016874">
    <property type="term" value="F:ligase activity"/>
    <property type="evidence" value="ECO:0007669"/>
    <property type="project" value="UniProtKB-KW"/>
</dbReference>
<dbReference type="InterPro" id="IPR023213">
    <property type="entry name" value="CAT-like_dom_sf"/>
</dbReference>
<dbReference type="PANTHER" id="PTHR45527">
    <property type="entry name" value="NONRIBOSOMAL PEPTIDE SYNTHETASE"/>
    <property type="match status" value="1"/>
</dbReference>
<proteinExistence type="inferred from homology"/>
<protein>
    <submittedName>
        <fullName evidence="6">D-lysergyl-peptide-synthetase subunit 1</fullName>
    </submittedName>
</protein>
<comment type="caution">
    <text evidence="6">The sequence shown here is derived from an EMBL/GenBank/DDBJ whole genome shotgun (WGS) entry which is preliminary data.</text>
</comment>
<name>A0A9P7QBM5_9HYPO</name>
<feature type="domain" description="Carrier" evidence="5">
    <location>
        <begin position="471"/>
        <end position="547"/>
    </location>
</feature>
<dbReference type="InterPro" id="IPR000873">
    <property type="entry name" value="AMP-dep_synth/lig_dom"/>
</dbReference>
<dbReference type="PROSITE" id="PS50075">
    <property type="entry name" value="CARRIER"/>
    <property type="match status" value="1"/>
</dbReference>
<dbReference type="PROSITE" id="PS00012">
    <property type="entry name" value="PHOSPHOPANTETHEINE"/>
    <property type="match status" value="1"/>
</dbReference>
<organism evidence="6 7">
    <name type="scientific">Claviceps aff. purpurea</name>
    <dbReference type="NCBI Taxonomy" id="1967640"/>
    <lineage>
        <taxon>Eukaryota</taxon>
        <taxon>Fungi</taxon>
        <taxon>Dikarya</taxon>
        <taxon>Ascomycota</taxon>
        <taxon>Pezizomycotina</taxon>
        <taxon>Sordariomycetes</taxon>
        <taxon>Hypocreomycetidae</taxon>
        <taxon>Hypocreales</taxon>
        <taxon>Clavicipitaceae</taxon>
        <taxon>Claviceps</taxon>
    </lineage>
</organism>
<dbReference type="Pfam" id="PF00550">
    <property type="entry name" value="PP-binding"/>
    <property type="match status" value="1"/>
</dbReference>
<dbReference type="Gene3D" id="3.30.559.10">
    <property type="entry name" value="Chloramphenicol acetyltransferase-like domain"/>
    <property type="match status" value="1"/>
</dbReference>
<keyword evidence="2" id="KW-0597">Phosphoprotein</keyword>
<evidence type="ECO:0000256" key="2">
    <source>
        <dbReference type="ARBA" id="ARBA00022553"/>
    </source>
</evidence>
<evidence type="ECO:0000256" key="4">
    <source>
        <dbReference type="ARBA" id="ARBA00029454"/>
    </source>
</evidence>
<dbReference type="GO" id="GO:0005737">
    <property type="term" value="C:cytoplasm"/>
    <property type="evidence" value="ECO:0007669"/>
    <property type="project" value="TreeGrafter"/>
</dbReference>
<dbReference type="SUPFAM" id="SSF56801">
    <property type="entry name" value="Acetyl-CoA synthetase-like"/>
    <property type="match status" value="1"/>
</dbReference>
<dbReference type="EMBL" id="SRRH01001047">
    <property type="protein sequence ID" value="KAG6283409.1"/>
    <property type="molecule type" value="Genomic_DNA"/>
</dbReference>
<dbReference type="Pfam" id="PF00501">
    <property type="entry name" value="AMP-binding"/>
    <property type="match status" value="1"/>
</dbReference>
<dbReference type="InterPro" id="IPR036736">
    <property type="entry name" value="ACP-like_sf"/>
</dbReference>
<dbReference type="InterPro" id="IPR020806">
    <property type="entry name" value="PKS_PP-bd"/>
</dbReference>